<dbReference type="EMBL" id="DRWN01000001">
    <property type="protein sequence ID" value="HHK67531.1"/>
    <property type="molecule type" value="Genomic_DNA"/>
</dbReference>
<gene>
    <name evidence="1" type="ORF">ENM11_00015</name>
</gene>
<evidence type="ECO:0000313" key="1">
    <source>
        <dbReference type="EMBL" id="HHK67531.1"/>
    </source>
</evidence>
<comment type="caution">
    <text evidence="1">The sequence shown here is derived from an EMBL/GenBank/DDBJ whole genome shotgun (WGS) entry which is preliminary data.</text>
</comment>
<reference evidence="1" key="1">
    <citation type="journal article" date="2020" name="mSystems">
        <title>Genome- and Community-Level Interaction Insights into Carbon Utilization and Element Cycling Functions of Hydrothermarchaeota in Hydrothermal Sediment.</title>
        <authorList>
            <person name="Zhou Z."/>
            <person name="Liu Y."/>
            <person name="Xu W."/>
            <person name="Pan J."/>
            <person name="Luo Z.H."/>
            <person name="Li M."/>
        </authorList>
    </citation>
    <scope>NUCLEOTIDE SEQUENCE [LARGE SCALE GENOMIC DNA]</scope>
    <source>
        <strain evidence="1">SpSt-1056</strain>
    </source>
</reference>
<name>A0A7C5QC88_CALS0</name>
<sequence>MAKPYTTKNLDDRALAIQSLFKNLSYIEAFEVSARSTALLSDEDFNIGPLPARYVAEDSGHLKTFAESFPENQGWVSEDLLYSLRTVMRSGRPAMAELAHLLVVEPAVQAIAETLASKPVPHQSLLKKTG</sequence>
<accession>A0A7C5QC88</accession>
<organism evidence="1">
    <name type="scientific">Caldiarchaeum subterraneum</name>
    <dbReference type="NCBI Taxonomy" id="311458"/>
    <lineage>
        <taxon>Archaea</taxon>
        <taxon>Nitrososphaerota</taxon>
        <taxon>Candidatus Caldarchaeales</taxon>
        <taxon>Candidatus Caldarchaeaceae</taxon>
        <taxon>Candidatus Caldarchaeum</taxon>
    </lineage>
</organism>
<proteinExistence type="predicted"/>
<protein>
    <submittedName>
        <fullName evidence="1">Uncharacterized protein</fullName>
    </submittedName>
</protein>
<dbReference type="AlphaFoldDB" id="A0A7C5QC88"/>